<feature type="region of interest" description="Disordered" evidence="1">
    <location>
        <begin position="102"/>
        <end position="134"/>
    </location>
</feature>
<organism evidence="2 3">
    <name type="scientific">Vicia faba</name>
    <name type="common">Broad bean</name>
    <name type="synonym">Faba vulgaris</name>
    <dbReference type="NCBI Taxonomy" id="3906"/>
    <lineage>
        <taxon>Eukaryota</taxon>
        <taxon>Viridiplantae</taxon>
        <taxon>Streptophyta</taxon>
        <taxon>Embryophyta</taxon>
        <taxon>Tracheophyta</taxon>
        <taxon>Spermatophyta</taxon>
        <taxon>Magnoliopsida</taxon>
        <taxon>eudicotyledons</taxon>
        <taxon>Gunneridae</taxon>
        <taxon>Pentapetalae</taxon>
        <taxon>rosids</taxon>
        <taxon>fabids</taxon>
        <taxon>Fabales</taxon>
        <taxon>Fabaceae</taxon>
        <taxon>Papilionoideae</taxon>
        <taxon>50 kb inversion clade</taxon>
        <taxon>NPAAA clade</taxon>
        <taxon>Hologalegina</taxon>
        <taxon>IRL clade</taxon>
        <taxon>Fabeae</taxon>
        <taxon>Vicia</taxon>
    </lineage>
</organism>
<reference evidence="2 3" key="1">
    <citation type="submission" date="2023-01" db="EMBL/GenBank/DDBJ databases">
        <authorList>
            <person name="Kreplak J."/>
        </authorList>
    </citation>
    <scope>NUCLEOTIDE SEQUENCE [LARGE SCALE GENOMIC DNA]</scope>
</reference>
<dbReference type="Proteomes" id="UP001157006">
    <property type="component" value="Chromosome 1S"/>
</dbReference>
<evidence type="ECO:0000313" key="2">
    <source>
        <dbReference type="EMBL" id="CAI8595618.1"/>
    </source>
</evidence>
<name>A0AAV0ZEW0_VICFA</name>
<dbReference type="AlphaFoldDB" id="A0AAV0ZEW0"/>
<protein>
    <submittedName>
        <fullName evidence="2">Uncharacterized protein</fullName>
    </submittedName>
</protein>
<feature type="compositionally biased region" description="Basic and acidic residues" evidence="1">
    <location>
        <begin position="102"/>
        <end position="120"/>
    </location>
</feature>
<keyword evidence="3" id="KW-1185">Reference proteome</keyword>
<evidence type="ECO:0000256" key="1">
    <source>
        <dbReference type="SAM" id="MobiDB-lite"/>
    </source>
</evidence>
<dbReference type="EMBL" id="OX451735">
    <property type="protein sequence ID" value="CAI8595618.1"/>
    <property type="molecule type" value="Genomic_DNA"/>
</dbReference>
<evidence type="ECO:0000313" key="3">
    <source>
        <dbReference type="Proteomes" id="UP001157006"/>
    </source>
</evidence>
<accession>A0AAV0ZEW0</accession>
<sequence>MSFTRSIPLYKDSSKAEKPVLPKKVACQILVIDSPTHNWSGDTTTFSEEDTFIIHSYNNDSMDSWEIRCKLRVPSPRWESMRYTRGDKKTAKNVMGNLQAEECHSSSDKHYGHEAEADRKSSHRNPRVGIHTAPKGDYMLDPHVGILASPRGVLIAPRDDYMLDPHVGILVAPRGDYMLDPRVGIMDSPLGGYMLDPRVGILVSPRGDYMLDPHVEIHASPRGDYMLDLHVVILVIPRGNYMFNPRVGILVAPRGYYMMDP</sequence>
<gene>
    <name evidence="2" type="ORF">VFH_I199680</name>
</gene>
<proteinExistence type="predicted"/>